<keyword evidence="2" id="KW-0449">Lipoprotein</keyword>
<keyword evidence="2" id="KW-0472">Membrane</keyword>
<reference evidence="4 5" key="1">
    <citation type="submission" date="2019-07" db="EMBL/GenBank/DDBJ databases">
        <title>Whole genome shotgun sequence of Reyranella soli NBRC 108950.</title>
        <authorList>
            <person name="Hosoyama A."/>
            <person name="Uohara A."/>
            <person name="Ohji S."/>
            <person name="Ichikawa N."/>
        </authorList>
    </citation>
    <scope>NUCLEOTIDE SEQUENCE [LARGE SCALE GENOMIC DNA]</scope>
    <source>
        <strain evidence="4 5">NBRC 108950</strain>
    </source>
</reference>
<dbReference type="Gene3D" id="1.20.1600.10">
    <property type="entry name" value="Outer membrane efflux proteins (OEP)"/>
    <property type="match status" value="1"/>
</dbReference>
<dbReference type="PROSITE" id="PS51257">
    <property type="entry name" value="PROKAR_LIPOPROTEIN"/>
    <property type="match status" value="1"/>
</dbReference>
<name>A0A512NT00_9HYPH</name>
<sequence length="510" mass="53760">MARGRRVSCLALAASLAGCMVGPDFKTPEPPPTNRYLPDEGTTLSLVSAGIPGGEAQRVVQDLDIPSQWWMVFQSQQLNGLINRSLRANPDIKSAIAALKVSQYTARAQRATLFPTVGVAGTAAQTQAPTVLSAPTADPNNFVFGLFTALLNITYSPDVWGGTRRGIESAEAQAEAQCFLLEAAYLTLASNVVVAAITEASLRAQVAATERIIAAQRETLGILRGQAGLGAISGADVASQEAALAQAEATLPPLRKALAQQRNLLTTLTGSLPSTALAENFELNDLKLPADLPLSLPARLVEQRPDIRAAEANVHSASAQVGVAVAAQLPQINLSSTIGSQALTLGSLFSPAVGPAYSVVSGGILQPLFDGGALQAKKRAAQASFEQAQAQYESTVLIAFRNVADTLRALEYDAQTLKATVAAEQAAATSLTIARRRLDVGDTTYVVVLIAELTYQQALLARIQAQANRLMDTAALFQALGGGWWNRDEPTNPAQRMVCKPPKPQRPPSQ</sequence>
<dbReference type="EMBL" id="BKAJ01000301">
    <property type="protein sequence ID" value="GEP62075.1"/>
    <property type="molecule type" value="Genomic_DNA"/>
</dbReference>
<dbReference type="InterPro" id="IPR010131">
    <property type="entry name" value="MdtP/NodT-like"/>
</dbReference>
<comment type="similarity">
    <text evidence="1 2">Belongs to the outer membrane factor (OMF) (TC 1.B.17) family.</text>
</comment>
<dbReference type="Pfam" id="PF02321">
    <property type="entry name" value="OEP"/>
    <property type="match status" value="2"/>
</dbReference>
<feature type="compositionally biased region" description="Pro residues" evidence="3">
    <location>
        <begin position="501"/>
        <end position="510"/>
    </location>
</feature>
<keyword evidence="2" id="KW-0812">Transmembrane</keyword>
<dbReference type="Gene3D" id="2.20.200.10">
    <property type="entry name" value="Outer membrane efflux proteins (OEP)"/>
    <property type="match status" value="1"/>
</dbReference>
<dbReference type="InterPro" id="IPR003423">
    <property type="entry name" value="OMP_efflux"/>
</dbReference>
<evidence type="ECO:0000313" key="4">
    <source>
        <dbReference type="EMBL" id="GEP62075.1"/>
    </source>
</evidence>
<keyword evidence="2" id="KW-1134">Transmembrane beta strand</keyword>
<dbReference type="AlphaFoldDB" id="A0A512NT00"/>
<accession>A0A512NT00</accession>
<keyword evidence="4" id="KW-0418">Kinase</keyword>
<proteinExistence type="inferred from homology"/>
<comment type="subcellular location">
    <subcellularLocation>
        <location evidence="2">Cell membrane</location>
        <topology evidence="2">Lipid-anchor</topology>
    </subcellularLocation>
</comment>
<organism evidence="4 5">
    <name type="scientific">Reyranella soli</name>
    <dbReference type="NCBI Taxonomy" id="1230389"/>
    <lineage>
        <taxon>Bacteria</taxon>
        <taxon>Pseudomonadati</taxon>
        <taxon>Pseudomonadota</taxon>
        <taxon>Alphaproteobacteria</taxon>
        <taxon>Hyphomicrobiales</taxon>
        <taxon>Reyranellaceae</taxon>
        <taxon>Reyranella</taxon>
    </lineage>
</organism>
<dbReference type="NCBIfam" id="TIGR01845">
    <property type="entry name" value="outer_NodT"/>
    <property type="match status" value="1"/>
</dbReference>
<keyword evidence="2" id="KW-0564">Palmitate</keyword>
<gene>
    <name evidence="4" type="ORF">RSO01_92410</name>
</gene>
<dbReference type="Proteomes" id="UP000321058">
    <property type="component" value="Unassembled WGS sequence"/>
</dbReference>
<dbReference type="GO" id="GO:0015562">
    <property type="term" value="F:efflux transmembrane transporter activity"/>
    <property type="evidence" value="ECO:0007669"/>
    <property type="project" value="InterPro"/>
</dbReference>
<evidence type="ECO:0000256" key="1">
    <source>
        <dbReference type="ARBA" id="ARBA00007613"/>
    </source>
</evidence>
<dbReference type="OrthoDB" id="9783100at2"/>
<dbReference type="PANTHER" id="PTHR30203:SF33">
    <property type="entry name" value="BLR4455 PROTEIN"/>
    <property type="match status" value="1"/>
</dbReference>
<protein>
    <submittedName>
        <fullName evidence="4">Histidine kinase</fullName>
    </submittedName>
</protein>
<feature type="region of interest" description="Disordered" evidence="3">
    <location>
        <begin position="491"/>
        <end position="510"/>
    </location>
</feature>
<evidence type="ECO:0000313" key="5">
    <source>
        <dbReference type="Proteomes" id="UP000321058"/>
    </source>
</evidence>
<keyword evidence="4" id="KW-0808">Transferase</keyword>
<dbReference type="RefSeq" id="WP_147157339.1">
    <property type="nucleotide sequence ID" value="NZ_BKAJ01000301.1"/>
</dbReference>
<keyword evidence="5" id="KW-1185">Reference proteome</keyword>
<dbReference type="SUPFAM" id="SSF56954">
    <property type="entry name" value="Outer membrane efflux proteins (OEP)"/>
    <property type="match status" value="1"/>
</dbReference>
<dbReference type="GO" id="GO:0005886">
    <property type="term" value="C:plasma membrane"/>
    <property type="evidence" value="ECO:0007669"/>
    <property type="project" value="UniProtKB-SubCell"/>
</dbReference>
<dbReference type="GO" id="GO:0016301">
    <property type="term" value="F:kinase activity"/>
    <property type="evidence" value="ECO:0007669"/>
    <property type="project" value="UniProtKB-KW"/>
</dbReference>
<evidence type="ECO:0000256" key="2">
    <source>
        <dbReference type="RuleBase" id="RU362097"/>
    </source>
</evidence>
<evidence type="ECO:0000256" key="3">
    <source>
        <dbReference type="SAM" id="MobiDB-lite"/>
    </source>
</evidence>
<dbReference type="PANTHER" id="PTHR30203">
    <property type="entry name" value="OUTER MEMBRANE CATION EFFLUX PROTEIN"/>
    <property type="match status" value="1"/>
</dbReference>
<comment type="caution">
    <text evidence="4">The sequence shown here is derived from an EMBL/GenBank/DDBJ whole genome shotgun (WGS) entry which is preliminary data.</text>
</comment>